<dbReference type="GO" id="GO:0006071">
    <property type="term" value="P:glycerol metabolic process"/>
    <property type="evidence" value="ECO:0007669"/>
    <property type="project" value="UniProtKB-KW"/>
</dbReference>
<dbReference type="GO" id="GO:0046168">
    <property type="term" value="P:glycerol-3-phosphate catabolic process"/>
    <property type="evidence" value="ECO:0007669"/>
    <property type="project" value="TreeGrafter"/>
</dbReference>
<dbReference type="InterPro" id="IPR036188">
    <property type="entry name" value="FAD/NAD-bd_sf"/>
</dbReference>
<dbReference type="InterPro" id="IPR000447">
    <property type="entry name" value="G3P_DH_FAD-dep"/>
</dbReference>
<evidence type="ECO:0000313" key="10">
    <source>
        <dbReference type="Proteomes" id="UP000198644"/>
    </source>
</evidence>
<organism evidence="9 10">
    <name type="scientific">Marinobacter daqiaonensis</name>
    <dbReference type="NCBI Taxonomy" id="650891"/>
    <lineage>
        <taxon>Bacteria</taxon>
        <taxon>Pseudomonadati</taxon>
        <taxon>Pseudomonadota</taxon>
        <taxon>Gammaproteobacteria</taxon>
        <taxon>Pseudomonadales</taxon>
        <taxon>Marinobacteraceae</taxon>
        <taxon>Marinobacter</taxon>
    </lineage>
</organism>
<dbReference type="GO" id="GO:0004368">
    <property type="term" value="F:glycerol-3-phosphate dehydrogenase (quinone) activity"/>
    <property type="evidence" value="ECO:0007669"/>
    <property type="project" value="InterPro"/>
</dbReference>
<dbReference type="InterPro" id="IPR031656">
    <property type="entry name" value="DAO_C"/>
</dbReference>
<comment type="cofactor">
    <cofactor evidence="1">
        <name>FAD</name>
        <dbReference type="ChEBI" id="CHEBI:57692"/>
    </cofactor>
</comment>
<evidence type="ECO:0000256" key="3">
    <source>
        <dbReference type="ARBA" id="ARBA00022630"/>
    </source>
</evidence>
<dbReference type="PRINTS" id="PR01001">
    <property type="entry name" value="FADG3PDH"/>
</dbReference>
<dbReference type="Pfam" id="PF16901">
    <property type="entry name" value="DAO_C"/>
    <property type="match status" value="1"/>
</dbReference>
<gene>
    <name evidence="9" type="ORF">SAMN05216203_0323</name>
</gene>
<keyword evidence="10" id="KW-1185">Reference proteome</keyword>
<dbReference type="Gene3D" id="3.50.50.60">
    <property type="entry name" value="FAD/NAD(P)-binding domain"/>
    <property type="match status" value="1"/>
</dbReference>
<dbReference type="PANTHER" id="PTHR11985:SF35">
    <property type="entry name" value="ANAEROBIC GLYCEROL-3-PHOSPHATE DEHYDROGENASE SUBUNIT A"/>
    <property type="match status" value="1"/>
</dbReference>
<dbReference type="AlphaFoldDB" id="A0A1I6GNW4"/>
<evidence type="ECO:0000256" key="5">
    <source>
        <dbReference type="ARBA" id="ARBA00022827"/>
    </source>
</evidence>
<keyword evidence="5" id="KW-0274">FAD</keyword>
<dbReference type="InterPro" id="IPR038299">
    <property type="entry name" value="DAO_C_sf"/>
</dbReference>
<dbReference type="Pfam" id="PF01266">
    <property type="entry name" value="DAO"/>
    <property type="match status" value="1"/>
</dbReference>
<dbReference type="Gene3D" id="1.10.8.870">
    <property type="entry name" value="Alpha-glycerophosphate oxidase, cap domain"/>
    <property type="match status" value="1"/>
</dbReference>
<accession>A0A1I6GNW4</accession>
<comment type="similarity">
    <text evidence="2">Belongs to the FAD-dependent glycerol-3-phosphate dehydrogenase family.</text>
</comment>
<proteinExistence type="inferred from homology"/>
<evidence type="ECO:0000256" key="4">
    <source>
        <dbReference type="ARBA" id="ARBA00022798"/>
    </source>
</evidence>
<dbReference type="Gene3D" id="3.30.9.10">
    <property type="entry name" value="D-Amino Acid Oxidase, subunit A, domain 2"/>
    <property type="match status" value="1"/>
</dbReference>
<dbReference type="SUPFAM" id="SSF51905">
    <property type="entry name" value="FAD/NAD(P)-binding domain"/>
    <property type="match status" value="1"/>
</dbReference>
<name>A0A1I6GNW4_9GAMM</name>
<evidence type="ECO:0000313" key="9">
    <source>
        <dbReference type="EMBL" id="SFR43858.1"/>
    </source>
</evidence>
<dbReference type="EMBL" id="FOYW01000001">
    <property type="protein sequence ID" value="SFR43858.1"/>
    <property type="molecule type" value="Genomic_DNA"/>
</dbReference>
<dbReference type="InterPro" id="IPR006076">
    <property type="entry name" value="FAD-dep_OxRdtase"/>
</dbReference>
<dbReference type="STRING" id="650891.SAMN05216203_0323"/>
<evidence type="ECO:0000259" key="7">
    <source>
        <dbReference type="Pfam" id="PF01266"/>
    </source>
</evidence>
<evidence type="ECO:0000259" key="8">
    <source>
        <dbReference type="Pfam" id="PF16901"/>
    </source>
</evidence>
<evidence type="ECO:0000256" key="6">
    <source>
        <dbReference type="ARBA" id="ARBA00023002"/>
    </source>
</evidence>
<keyword evidence="4" id="KW-0319">Glycerol metabolism</keyword>
<protein>
    <submittedName>
        <fullName evidence="9">Glycerol-3-phosphate dehydrogenase</fullName>
    </submittedName>
</protein>
<dbReference type="PANTHER" id="PTHR11985">
    <property type="entry name" value="GLYCEROL-3-PHOSPHATE DEHYDROGENASE"/>
    <property type="match status" value="1"/>
</dbReference>
<reference evidence="9 10" key="1">
    <citation type="submission" date="2016-10" db="EMBL/GenBank/DDBJ databases">
        <authorList>
            <person name="de Groot N.N."/>
        </authorList>
    </citation>
    <scope>NUCLEOTIDE SEQUENCE [LARGE SCALE GENOMIC DNA]</scope>
    <source>
        <strain evidence="9 10">CGMCC 1.9167</strain>
    </source>
</reference>
<evidence type="ECO:0000256" key="1">
    <source>
        <dbReference type="ARBA" id="ARBA00001974"/>
    </source>
</evidence>
<sequence length="536" mass="59972">MEDGAVKRGATMSRKLTDLNPDFDIIVIGGGITGAGVAREAAAAGLRTLLVEQKDYAWGTSSRSSKMVHGGLRYLAGGHIGLTRDAVRERQRMLDEAPGLVERMRYVMPHYRKRFPGPRLFGLVLAVYDFFAGERYRHRIQQTEMLQWLPGLSHRDLLGATGFTDAVTEDARLVMRILDEARSRGATTLNYVAATEVSKPGDRHWSVTLEDRGPGQSARRTVDATLVVNATGAWADRLWPVKDRKEHIRPLRGSHLVLPFHRLPVSVALTIPHPRDKRPVFIYPWLGRTVVGTTDLDHRRDLDLEPAITSEEVGYLFEAANSAYPGCSLDRGDIISTWSGVRPVVSSQDTSSDLSPSKENREHVIWDDDGLISVAGGKLTTFRLIAREILLTGTPYLNTLALADESEPVFPPADGLPRPETIRHLTWRRLQGQFGRHLPRLLEAGPLAEVPTTEYLWAELHWAASHESVIHLDDLLLRRTRLGLILPGGGVDLLAELKQRLQPDLGWDDDHWAAEEQRYLTLWRTACFLPEESPEP</sequence>
<keyword evidence="3" id="KW-0285">Flavoprotein</keyword>
<feature type="domain" description="FAD dependent oxidoreductase" evidence="7">
    <location>
        <begin position="24"/>
        <end position="380"/>
    </location>
</feature>
<dbReference type="Proteomes" id="UP000198644">
    <property type="component" value="Unassembled WGS sequence"/>
</dbReference>
<feature type="domain" description="Alpha-glycerophosphate oxidase C-terminal" evidence="8">
    <location>
        <begin position="427"/>
        <end position="510"/>
    </location>
</feature>
<evidence type="ECO:0000256" key="2">
    <source>
        <dbReference type="ARBA" id="ARBA00007330"/>
    </source>
</evidence>
<keyword evidence="6" id="KW-0560">Oxidoreductase</keyword>